<evidence type="ECO:0000259" key="9">
    <source>
        <dbReference type="PROSITE" id="PS50850"/>
    </source>
</evidence>
<dbReference type="GO" id="GO:0005886">
    <property type="term" value="C:plasma membrane"/>
    <property type="evidence" value="ECO:0007669"/>
    <property type="project" value="TreeGrafter"/>
</dbReference>
<comment type="subcellular location">
    <subcellularLocation>
        <location evidence="1">Endomembrane system</location>
        <topology evidence="1">Multi-pass membrane protein</topology>
    </subcellularLocation>
</comment>
<reference evidence="10 11" key="1">
    <citation type="submission" date="2018-11" db="EMBL/GenBank/DDBJ databases">
        <title>Genome sequence of Apiotrichum porosum DSM 27194.</title>
        <authorList>
            <person name="Aliyu H."/>
            <person name="Gorte O."/>
            <person name="Ochsenreither K."/>
        </authorList>
    </citation>
    <scope>NUCLEOTIDE SEQUENCE [LARGE SCALE GENOMIC DNA]</scope>
    <source>
        <strain evidence="10 11">DSM 27194</strain>
    </source>
</reference>
<name>A0A427XQI4_9TREE</name>
<comment type="caution">
    <text evidence="10">The sequence shown here is derived from an EMBL/GenBank/DDBJ whole genome shotgun (WGS) entry which is preliminary data.</text>
</comment>
<dbReference type="OrthoDB" id="10021397at2759"/>
<dbReference type="Gene3D" id="1.20.1250.20">
    <property type="entry name" value="MFS general substrate transporter like domains"/>
    <property type="match status" value="2"/>
</dbReference>
<comment type="similarity">
    <text evidence="2">Belongs to the major facilitator superfamily.</text>
</comment>
<feature type="domain" description="Major facilitator superfamily (MFS) profile" evidence="9">
    <location>
        <begin position="18"/>
        <end position="499"/>
    </location>
</feature>
<dbReference type="InterPro" id="IPR011701">
    <property type="entry name" value="MFS"/>
</dbReference>
<evidence type="ECO:0000256" key="2">
    <source>
        <dbReference type="ARBA" id="ARBA00008335"/>
    </source>
</evidence>
<accession>A0A427XQI4</accession>
<dbReference type="PANTHER" id="PTHR23501">
    <property type="entry name" value="MAJOR FACILITATOR SUPERFAMILY"/>
    <property type="match status" value="1"/>
</dbReference>
<evidence type="ECO:0000256" key="8">
    <source>
        <dbReference type="SAM" id="Phobius"/>
    </source>
</evidence>
<dbReference type="InterPro" id="IPR036259">
    <property type="entry name" value="MFS_trans_sf"/>
</dbReference>
<dbReference type="InterPro" id="IPR020846">
    <property type="entry name" value="MFS_dom"/>
</dbReference>
<feature type="transmembrane region" description="Helical" evidence="8">
    <location>
        <begin position="277"/>
        <end position="298"/>
    </location>
</feature>
<dbReference type="EMBL" id="RSCE01000007">
    <property type="protein sequence ID" value="RSH81090.1"/>
    <property type="molecule type" value="Genomic_DNA"/>
</dbReference>
<dbReference type="Pfam" id="PF07690">
    <property type="entry name" value="MFS_1"/>
    <property type="match status" value="1"/>
</dbReference>
<dbReference type="FunFam" id="1.20.1720.10:FF:000013">
    <property type="entry name" value="Related to multidrug resistance proteins"/>
    <property type="match status" value="1"/>
</dbReference>
<dbReference type="PANTHER" id="PTHR23501:SF78">
    <property type="entry name" value="MAJOR FACILITATOR SUPERFAMILY (MFS) PROFILE DOMAIN-CONTAINING PROTEIN-RELATED"/>
    <property type="match status" value="1"/>
</dbReference>
<evidence type="ECO:0000256" key="1">
    <source>
        <dbReference type="ARBA" id="ARBA00004127"/>
    </source>
</evidence>
<feature type="transmembrane region" description="Helical" evidence="8">
    <location>
        <begin position="141"/>
        <end position="159"/>
    </location>
</feature>
<feature type="transmembrane region" description="Helical" evidence="8">
    <location>
        <begin position="51"/>
        <end position="71"/>
    </location>
</feature>
<proteinExistence type="inferred from homology"/>
<keyword evidence="11" id="KW-1185">Reference proteome</keyword>
<gene>
    <name evidence="10" type="ORF">EHS24_008524</name>
</gene>
<feature type="region of interest" description="Disordered" evidence="7">
    <location>
        <begin position="513"/>
        <end position="589"/>
    </location>
</feature>
<feature type="transmembrane region" description="Helical" evidence="8">
    <location>
        <begin position="478"/>
        <end position="497"/>
    </location>
</feature>
<organism evidence="10 11">
    <name type="scientific">Apiotrichum porosum</name>
    <dbReference type="NCBI Taxonomy" id="105984"/>
    <lineage>
        <taxon>Eukaryota</taxon>
        <taxon>Fungi</taxon>
        <taxon>Dikarya</taxon>
        <taxon>Basidiomycota</taxon>
        <taxon>Agaricomycotina</taxon>
        <taxon>Tremellomycetes</taxon>
        <taxon>Trichosporonales</taxon>
        <taxon>Trichosporonaceae</taxon>
        <taxon>Apiotrichum</taxon>
    </lineage>
</organism>
<feature type="transmembrane region" description="Helical" evidence="8">
    <location>
        <begin position="12"/>
        <end position="31"/>
    </location>
</feature>
<dbReference type="SUPFAM" id="SSF103473">
    <property type="entry name" value="MFS general substrate transporter"/>
    <property type="match status" value="1"/>
</dbReference>
<keyword evidence="5 8" id="KW-1133">Transmembrane helix</keyword>
<keyword evidence="6 8" id="KW-0472">Membrane</keyword>
<evidence type="ECO:0000313" key="11">
    <source>
        <dbReference type="Proteomes" id="UP000279236"/>
    </source>
</evidence>
<evidence type="ECO:0000256" key="7">
    <source>
        <dbReference type="SAM" id="MobiDB-lite"/>
    </source>
</evidence>
<feature type="transmembrane region" description="Helical" evidence="8">
    <location>
        <begin position="377"/>
        <end position="398"/>
    </location>
</feature>
<dbReference type="GeneID" id="39593067"/>
<dbReference type="GO" id="GO:0012505">
    <property type="term" value="C:endomembrane system"/>
    <property type="evidence" value="ECO:0007669"/>
    <property type="project" value="UniProtKB-SubCell"/>
</dbReference>
<evidence type="ECO:0000256" key="4">
    <source>
        <dbReference type="ARBA" id="ARBA00022692"/>
    </source>
</evidence>
<dbReference type="GO" id="GO:0022857">
    <property type="term" value="F:transmembrane transporter activity"/>
    <property type="evidence" value="ECO:0007669"/>
    <property type="project" value="InterPro"/>
</dbReference>
<sequence length="589" mass="63080">MLCSFHNQNRDTKGLLVIYFGIGLALIVSFIDQTAVSTAAPEIGTSLNGSATISWVGTSFLVGNCAFQLVYGRMSDIFGRKNMLQIAVGLLCLGNLLCSFAKTPVQLYAFRSISGIGGGGINNLAMIIVSDLVPLKDRGKYQGFISAATSTGNAIGPFVGGGLASIGQWRWLFRLVSILGLVVIVMDHFILPLKPVTGDIKEKIRRVDYIGIFLSAAATVLLLVPISGGGSTFAWNSALVIALLVVGAVCGIVFVVHEIKFTRLPILPMRIFTIRTSAFVMAQSFAIGVNYYGTIFYIPIFLQYVKSYNALVAGAFVLVYTFPQALWGIGGGFYIAKTNHYKRVVIAGAALWTLALGLQLLWTRTTSIGEVLGMLEIQAIGIGWSLQTTLVAALAATADKDRAVVTAGRNFFRTLGGAFGLAVANAVYQSRVIQELATIGALTPTQRTELVNSSLGLDALSPELIIQVRDAYAHALRYVFAFFTAVSGFYFVTSFGIKEIPFRKDSAALEAEKRATKGDVERGSEKEDNEEGEGRVQEIADTDSVHSATEHDATLVVAPPAIGPDGLALKPTASRLQREGEVPASQHGQ</sequence>
<evidence type="ECO:0000256" key="6">
    <source>
        <dbReference type="ARBA" id="ARBA00023136"/>
    </source>
</evidence>
<keyword evidence="4 8" id="KW-0812">Transmembrane</keyword>
<dbReference type="RefSeq" id="XP_028475809.1">
    <property type="nucleotide sequence ID" value="XM_028623835.1"/>
</dbReference>
<dbReference type="PROSITE" id="PS50850">
    <property type="entry name" value="MFS"/>
    <property type="match status" value="1"/>
</dbReference>
<feature type="transmembrane region" description="Helical" evidence="8">
    <location>
        <begin position="171"/>
        <end position="189"/>
    </location>
</feature>
<evidence type="ECO:0000256" key="3">
    <source>
        <dbReference type="ARBA" id="ARBA00022448"/>
    </source>
</evidence>
<feature type="transmembrane region" description="Helical" evidence="8">
    <location>
        <begin position="343"/>
        <end position="362"/>
    </location>
</feature>
<evidence type="ECO:0000256" key="5">
    <source>
        <dbReference type="ARBA" id="ARBA00022989"/>
    </source>
</evidence>
<protein>
    <recommendedName>
        <fullName evidence="9">Major facilitator superfamily (MFS) profile domain-containing protein</fullName>
    </recommendedName>
</protein>
<keyword evidence="3" id="KW-0813">Transport</keyword>
<dbReference type="AlphaFoldDB" id="A0A427XQI4"/>
<feature type="transmembrane region" description="Helical" evidence="8">
    <location>
        <begin position="209"/>
        <end position="227"/>
    </location>
</feature>
<feature type="transmembrane region" description="Helical" evidence="8">
    <location>
        <begin position="310"/>
        <end position="336"/>
    </location>
</feature>
<feature type="transmembrane region" description="Helical" evidence="8">
    <location>
        <begin position="410"/>
        <end position="428"/>
    </location>
</feature>
<dbReference type="Proteomes" id="UP000279236">
    <property type="component" value="Unassembled WGS sequence"/>
</dbReference>
<evidence type="ECO:0000313" key="10">
    <source>
        <dbReference type="EMBL" id="RSH81090.1"/>
    </source>
</evidence>
<feature type="transmembrane region" description="Helical" evidence="8">
    <location>
        <begin position="108"/>
        <end position="129"/>
    </location>
</feature>
<feature type="transmembrane region" description="Helical" evidence="8">
    <location>
        <begin position="233"/>
        <end position="256"/>
    </location>
</feature>
<feature type="compositionally biased region" description="Basic and acidic residues" evidence="7">
    <location>
        <begin position="513"/>
        <end position="538"/>
    </location>
</feature>